<organism evidence="1 2">
    <name type="scientific">Suillus discolor</name>
    <dbReference type="NCBI Taxonomy" id="1912936"/>
    <lineage>
        <taxon>Eukaryota</taxon>
        <taxon>Fungi</taxon>
        <taxon>Dikarya</taxon>
        <taxon>Basidiomycota</taxon>
        <taxon>Agaricomycotina</taxon>
        <taxon>Agaricomycetes</taxon>
        <taxon>Agaricomycetidae</taxon>
        <taxon>Boletales</taxon>
        <taxon>Suillineae</taxon>
        <taxon>Suillaceae</taxon>
        <taxon>Suillus</taxon>
    </lineage>
</organism>
<protein>
    <submittedName>
        <fullName evidence="1">Uncharacterized protein</fullName>
    </submittedName>
</protein>
<dbReference type="Proteomes" id="UP000823399">
    <property type="component" value="Unassembled WGS sequence"/>
</dbReference>
<comment type="caution">
    <text evidence="1">The sequence shown here is derived from an EMBL/GenBank/DDBJ whole genome shotgun (WGS) entry which is preliminary data.</text>
</comment>
<dbReference type="EMBL" id="JABBWM010000092">
    <property type="protein sequence ID" value="KAG2092130.1"/>
    <property type="molecule type" value="Genomic_DNA"/>
</dbReference>
<dbReference type="GeneID" id="64704609"/>
<accession>A0A9P7JMY5</accession>
<evidence type="ECO:0000313" key="2">
    <source>
        <dbReference type="Proteomes" id="UP000823399"/>
    </source>
</evidence>
<evidence type="ECO:0000313" key="1">
    <source>
        <dbReference type="EMBL" id="KAG2092130.1"/>
    </source>
</evidence>
<name>A0A9P7JMY5_9AGAM</name>
<dbReference type="RefSeq" id="XP_041286763.1">
    <property type="nucleotide sequence ID" value="XM_041442350.1"/>
</dbReference>
<keyword evidence="2" id="KW-1185">Reference proteome</keyword>
<proteinExistence type="predicted"/>
<reference evidence="1" key="1">
    <citation type="journal article" date="2020" name="New Phytol.">
        <title>Comparative genomics reveals dynamic genome evolution in host specialist ectomycorrhizal fungi.</title>
        <authorList>
            <person name="Lofgren L.A."/>
            <person name="Nguyen N.H."/>
            <person name="Vilgalys R."/>
            <person name="Ruytinx J."/>
            <person name="Liao H.L."/>
            <person name="Branco S."/>
            <person name="Kuo A."/>
            <person name="LaButti K."/>
            <person name="Lipzen A."/>
            <person name="Andreopoulos W."/>
            <person name="Pangilinan J."/>
            <person name="Riley R."/>
            <person name="Hundley H."/>
            <person name="Na H."/>
            <person name="Barry K."/>
            <person name="Grigoriev I.V."/>
            <person name="Stajich J.E."/>
            <person name="Kennedy P.G."/>
        </authorList>
    </citation>
    <scope>NUCLEOTIDE SEQUENCE</scope>
    <source>
        <strain evidence="1">FC423</strain>
    </source>
</reference>
<gene>
    <name evidence="1" type="ORF">F5147DRAFT_779753</name>
</gene>
<dbReference type="OrthoDB" id="2657474at2759"/>
<sequence>MKSLKSHSAAYIDKSNRASIGGYSLQSKPPATIANYINGLTGLTAYNSVASLIDFTRDTNGRAYHRLPILILIAQRLLRPVDNSCDTSLLDLFFDDYKEIPEQLISVICAMYVVMFKCRLVLQPRVLHSVDVREEAVCQLHLLRIVRRSSGDEAVELNAWITTCDGQHGWLAALQNALTLANGLQGLLGRSSELA</sequence>
<dbReference type="AlphaFoldDB" id="A0A9P7JMY5"/>